<organism evidence="1 2">
    <name type="scientific">Linum tenue</name>
    <dbReference type="NCBI Taxonomy" id="586396"/>
    <lineage>
        <taxon>Eukaryota</taxon>
        <taxon>Viridiplantae</taxon>
        <taxon>Streptophyta</taxon>
        <taxon>Embryophyta</taxon>
        <taxon>Tracheophyta</taxon>
        <taxon>Spermatophyta</taxon>
        <taxon>Magnoliopsida</taxon>
        <taxon>eudicotyledons</taxon>
        <taxon>Gunneridae</taxon>
        <taxon>Pentapetalae</taxon>
        <taxon>rosids</taxon>
        <taxon>fabids</taxon>
        <taxon>Malpighiales</taxon>
        <taxon>Linaceae</taxon>
        <taxon>Linum</taxon>
    </lineage>
</organism>
<dbReference type="Proteomes" id="UP001154282">
    <property type="component" value="Unassembled WGS sequence"/>
</dbReference>
<gene>
    <name evidence="1" type="ORF">LITE_LOCUS26654</name>
</gene>
<evidence type="ECO:0000313" key="1">
    <source>
        <dbReference type="EMBL" id="CAI0440836.1"/>
    </source>
</evidence>
<proteinExistence type="predicted"/>
<name>A0AAV0M3F3_9ROSI</name>
<comment type="caution">
    <text evidence="1">The sequence shown here is derived from an EMBL/GenBank/DDBJ whole genome shotgun (WGS) entry which is preliminary data.</text>
</comment>
<accession>A0AAV0M3F3</accession>
<reference evidence="1" key="1">
    <citation type="submission" date="2022-08" db="EMBL/GenBank/DDBJ databases">
        <authorList>
            <person name="Gutierrez-Valencia J."/>
        </authorList>
    </citation>
    <scope>NUCLEOTIDE SEQUENCE</scope>
</reference>
<keyword evidence="2" id="KW-1185">Reference proteome</keyword>
<sequence>MLPSPDIELLRRRGLDRTPVPSIGEARTWRYLAGSFSRRS</sequence>
<dbReference type="EMBL" id="CAMGYJ010000007">
    <property type="protein sequence ID" value="CAI0440836.1"/>
    <property type="molecule type" value="Genomic_DNA"/>
</dbReference>
<dbReference type="AlphaFoldDB" id="A0AAV0M3F3"/>
<protein>
    <submittedName>
        <fullName evidence="1">Uncharacterized protein</fullName>
    </submittedName>
</protein>
<evidence type="ECO:0000313" key="2">
    <source>
        <dbReference type="Proteomes" id="UP001154282"/>
    </source>
</evidence>